<dbReference type="Pfam" id="PF01168">
    <property type="entry name" value="Ala_racemase_N"/>
    <property type="match status" value="1"/>
</dbReference>
<organism evidence="5 6">
    <name type="scientific">Candidatus Rhodoblastus alkanivorans</name>
    <dbReference type="NCBI Taxonomy" id="2954117"/>
    <lineage>
        <taxon>Bacteria</taxon>
        <taxon>Pseudomonadati</taxon>
        <taxon>Pseudomonadota</taxon>
        <taxon>Alphaproteobacteria</taxon>
        <taxon>Hyphomicrobiales</taxon>
        <taxon>Rhodoblastaceae</taxon>
        <taxon>Rhodoblastus</taxon>
    </lineage>
</organism>
<dbReference type="CDD" id="cd00635">
    <property type="entry name" value="PLPDE_III_YBL036c_like"/>
    <property type="match status" value="1"/>
</dbReference>
<evidence type="ECO:0000259" key="4">
    <source>
        <dbReference type="Pfam" id="PF01168"/>
    </source>
</evidence>
<dbReference type="EMBL" id="JAIVFP010000001">
    <property type="protein sequence ID" value="MCI4681482.1"/>
    <property type="molecule type" value="Genomic_DNA"/>
</dbReference>
<dbReference type="PIRSF" id="PIRSF004848">
    <property type="entry name" value="YBL036c_PLPDEIII"/>
    <property type="match status" value="1"/>
</dbReference>
<evidence type="ECO:0000256" key="2">
    <source>
        <dbReference type="HAMAP-Rule" id="MF_02087"/>
    </source>
</evidence>
<comment type="similarity">
    <text evidence="2 3">Belongs to the pyridoxal phosphate-binding protein YggS/PROSC family.</text>
</comment>
<evidence type="ECO:0000256" key="1">
    <source>
        <dbReference type="ARBA" id="ARBA00022898"/>
    </source>
</evidence>
<dbReference type="InterPro" id="IPR011078">
    <property type="entry name" value="PyrdxlP_homeostasis"/>
</dbReference>
<dbReference type="NCBIfam" id="TIGR00044">
    <property type="entry name" value="YggS family pyridoxal phosphate-dependent enzyme"/>
    <property type="match status" value="1"/>
</dbReference>
<evidence type="ECO:0000313" key="6">
    <source>
        <dbReference type="Proteomes" id="UP001139104"/>
    </source>
</evidence>
<dbReference type="Proteomes" id="UP001139104">
    <property type="component" value="Unassembled WGS sequence"/>
</dbReference>
<dbReference type="Gene3D" id="3.20.20.10">
    <property type="entry name" value="Alanine racemase"/>
    <property type="match status" value="1"/>
</dbReference>
<dbReference type="PANTHER" id="PTHR10146">
    <property type="entry name" value="PROLINE SYNTHETASE CO-TRANSCRIBED BACTERIAL HOMOLOG PROTEIN"/>
    <property type="match status" value="1"/>
</dbReference>
<dbReference type="RefSeq" id="WP_243065543.1">
    <property type="nucleotide sequence ID" value="NZ_JAIVFP010000001.1"/>
</dbReference>
<dbReference type="PANTHER" id="PTHR10146:SF14">
    <property type="entry name" value="PYRIDOXAL PHOSPHATE HOMEOSTASIS PROTEIN"/>
    <property type="match status" value="1"/>
</dbReference>
<comment type="caution">
    <text evidence="5">The sequence shown here is derived from an EMBL/GenBank/DDBJ whole genome shotgun (WGS) entry which is preliminary data.</text>
</comment>
<dbReference type="HAMAP" id="MF_02087">
    <property type="entry name" value="PLP_homeostasis"/>
    <property type="match status" value="1"/>
</dbReference>
<name>A0ABS9Z2S2_9HYPH</name>
<dbReference type="SUPFAM" id="SSF51419">
    <property type="entry name" value="PLP-binding barrel"/>
    <property type="match status" value="1"/>
</dbReference>
<feature type="modified residue" description="N6-(pyridoxal phosphate)lysine" evidence="2">
    <location>
        <position position="41"/>
    </location>
</feature>
<evidence type="ECO:0000256" key="3">
    <source>
        <dbReference type="RuleBase" id="RU004514"/>
    </source>
</evidence>
<accession>A0ABS9Z2S2</accession>
<gene>
    <name evidence="5" type="ORF">K2U94_01635</name>
</gene>
<dbReference type="InterPro" id="IPR029066">
    <property type="entry name" value="PLP-binding_barrel"/>
</dbReference>
<feature type="domain" description="Alanine racemase N-terminal" evidence="4">
    <location>
        <begin position="32"/>
        <end position="225"/>
    </location>
</feature>
<sequence length="234" mass="25739">MSTIETAPAASGLVDVRARLRRACQDVGRVEDAVKLICVSKGFGHQDILPIIEAGERAFGENRVQEAVEKWPNLSSSYPDIELHLIGPLQSNKADAAVALFDVIQTLDRPKIAMAVSAAMRKTGRKPKCFVQVNTGEELQKSGVFPRDLSRFLQICRDEANLDISGLMCIPPVDQLASPHFALLNELAREFQLRELSMGMSADFELAVQMGATLVRVGSAIFGERRQYLSPMKI</sequence>
<keyword evidence="1 2" id="KW-0663">Pyridoxal phosphate</keyword>
<comment type="function">
    <text evidence="2">Pyridoxal 5'-phosphate (PLP)-binding protein, which is involved in PLP homeostasis.</text>
</comment>
<dbReference type="InterPro" id="IPR001608">
    <property type="entry name" value="Ala_racemase_N"/>
</dbReference>
<protein>
    <recommendedName>
        <fullName evidence="2">Pyridoxal phosphate homeostasis protein</fullName>
        <shortName evidence="2">PLP homeostasis protein</shortName>
    </recommendedName>
</protein>
<reference evidence="5" key="1">
    <citation type="journal article" date="2022" name="ISME J.">
        <title>Identification of active gaseous-alkane degraders at natural gas seeps.</title>
        <authorList>
            <person name="Farhan Ul Haque M."/>
            <person name="Hernandez M."/>
            <person name="Crombie A.T."/>
            <person name="Murrell J.C."/>
        </authorList>
    </citation>
    <scope>NUCLEOTIDE SEQUENCE</scope>
    <source>
        <strain evidence="5">PC2</strain>
    </source>
</reference>
<proteinExistence type="inferred from homology"/>
<evidence type="ECO:0000313" key="5">
    <source>
        <dbReference type="EMBL" id="MCI4681482.1"/>
    </source>
</evidence>
<keyword evidence="6" id="KW-1185">Reference proteome</keyword>